<dbReference type="InterPro" id="IPR013094">
    <property type="entry name" value="AB_hydrolase_3"/>
</dbReference>
<dbReference type="PROSITE" id="PS01173">
    <property type="entry name" value="LIPASE_GDXG_HIS"/>
    <property type="match status" value="1"/>
</dbReference>
<name>A0ABU9RM80_9BURK</name>
<keyword evidence="2 4" id="KW-0378">Hydrolase</keyword>
<dbReference type="PANTHER" id="PTHR48081:SF8">
    <property type="entry name" value="ALPHA_BETA HYDROLASE FOLD-3 DOMAIN-CONTAINING PROTEIN-RELATED"/>
    <property type="match status" value="1"/>
</dbReference>
<comment type="similarity">
    <text evidence="1">Belongs to the 'GDXG' lipolytic enzyme family.</text>
</comment>
<evidence type="ECO:0000259" key="3">
    <source>
        <dbReference type="Pfam" id="PF07859"/>
    </source>
</evidence>
<dbReference type="PANTHER" id="PTHR48081">
    <property type="entry name" value="AB HYDROLASE SUPERFAMILY PROTEIN C4A8.06C"/>
    <property type="match status" value="1"/>
</dbReference>
<proteinExistence type="inferred from homology"/>
<evidence type="ECO:0000313" key="5">
    <source>
        <dbReference type="Proteomes" id="UP001489897"/>
    </source>
</evidence>
<dbReference type="InterPro" id="IPR050300">
    <property type="entry name" value="GDXG_lipolytic_enzyme"/>
</dbReference>
<evidence type="ECO:0000256" key="2">
    <source>
        <dbReference type="ARBA" id="ARBA00022801"/>
    </source>
</evidence>
<dbReference type="InterPro" id="IPR002168">
    <property type="entry name" value="Lipase_GDXG_HIS_AS"/>
</dbReference>
<dbReference type="EMBL" id="JAYMRV010000002">
    <property type="protein sequence ID" value="MEM5421180.1"/>
    <property type="molecule type" value="Genomic_DNA"/>
</dbReference>
<dbReference type="GO" id="GO:0016787">
    <property type="term" value="F:hydrolase activity"/>
    <property type="evidence" value="ECO:0007669"/>
    <property type="project" value="UniProtKB-KW"/>
</dbReference>
<gene>
    <name evidence="4" type="ORF">VSR73_08905</name>
</gene>
<evidence type="ECO:0000256" key="1">
    <source>
        <dbReference type="ARBA" id="ARBA00010515"/>
    </source>
</evidence>
<sequence length="349" mass="38388">MTPRLCLLRAMDFIARNLPDSLTGTPCSGDGIALSPLLHWILKLRLETDFNRLGVAAMREGFRKDMIGLRAGYAIAGTRDLLIDTPSTRLPARRYLPLKENSLPVLLVFFHGGGFVMGDIETHDDLCRLICRTAGVQVLSVDYRRAPEHPFPGPPEDCLDAFRWAQEHAEDFGVHESAVAVGGDSAGANLATVTALMARQDRPALSQLLFYPGTDRMPNSVPPGSRRKAFLTPEIRNWFYLQYLGRGEHEARNPLVSPLNAESLADMPPAVLVTAGFDILRNEGQAYSAALARHGNKVIPLHFARLDHGFGNLVGPHRESEHAVIEAACAWRSLSEVTLKVSKTEQSHS</sequence>
<keyword evidence="5" id="KW-1185">Reference proteome</keyword>
<comment type="caution">
    <text evidence="4">The sequence shown here is derived from an EMBL/GenBank/DDBJ whole genome shotgun (WGS) entry which is preliminary data.</text>
</comment>
<dbReference type="Gene3D" id="3.40.50.1820">
    <property type="entry name" value="alpha/beta hydrolase"/>
    <property type="match status" value="1"/>
</dbReference>
<dbReference type="RefSeq" id="WP_342946503.1">
    <property type="nucleotide sequence ID" value="NZ_JAYMRV010000002.1"/>
</dbReference>
<dbReference type="Proteomes" id="UP001489897">
    <property type="component" value="Unassembled WGS sequence"/>
</dbReference>
<protein>
    <submittedName>
        <fullName evidence="4">Alpha/beta hydrolase</fullName>
    </submittedName>
</protein>
<dbReference type="SUPFAM" id="SSF53474">
    <property type="entry name" value="alpha/beta-Hydrolases"/>
    <property type="match status" value="1"/>
</dbReference>
<organism evidence="4 5">
    <name type="scientific">Paraburkholderia ferrariae</name>
    <dbReference type="NCBI Taxonomy" id="386056"/>
    <lineage>
        <taxon>Bacteria</taxon>
        <taxon>Pseudomonadati</taxon>
        <taxon>Pseudomonadota</taxon>
        <taxon>Betaproteobacteria</taxon>
        <taxon>Burkholderiales</taxon>
        <taxon>Burkholderiaceae</taxon>
        <taxon>Paraburkholderia</taxon>
    </lineage>
</organism>
<evidence type="ECO:0000313" key="4">
    <source>
        <dbReference type="EMBL" id="MEM5421180.1"/>
    </source>
</evidence>
<accession>A0ABU9RM80</accession>
<feature type="domain" description="Alpha/beta hydrolase fold-3" evidence="3">
    <location>
        <begin position="107"/>
        <end position="310"/>
    </location>
</feature>
<dbReference type="Pfam" id="PF07859">
    <property type="entry name" value="Abhydrolase_3"/>
    <property type="match status" value="1"/>
</dbReference>
<reference evidence="4 5" key="1">
    <citation type="submission" date="2024-01" db="EMBL/GenBank/DDBJ databases">
        <title>The diversity of rhizobia nodulating Mimosa spp. in eleven states of Brazil covering several biomes is determined by host plant, location, and edaphic factors.</title>
        <authorList>
            <person name="Rouws L."/>
            <person name="Barauna A."/>
            <person name="Beukes C."/>
            <person name="De Faria S.M."/>
            <person name="Gross E."/>
            <person name="Dos Reis Junior F.B."/>
            <person name="Simon M."/>
            <person name="Maluk M."/>
            <person name="Odee D.W."/>
            <person name="Kenicer G."/>
            <person name="Young J.P.W."/>
            <person name="Reis V.M."/>
            <person name="Zilli J."/>
            <person name="James E.K."/>
        </authorList>
    </citation>
    <scope>NUCLEOTIDE SEQUENCE [LARGE SCALE GENOMIC DNA]</scope>
    <source>
        <strain evidence="4 5">JPY167</strain>
    </source>
</reference>
<dbReference type="InterPro" id="IPR029058">
    <property type="entry name" value="AB_hydrolase_fold"/>
</dbReference>